<keyword evidence="1" id="KW-0472">Membrane</keyword>
<dbReference type="EMBL" id="LFIV01000137">
    <property type="protein sequence ID" value="KZL67857.1"/>
    <property type="molecule type" value="Genomic_DNA"/>
</dbReference>
<keyword evidence="3" id="KW-1185">Reference proteome</keyword>
<proteinExistence type="predicted"/>
<organism evidence="2 3">
    <name type="scientific">Colletotrichum tofieldiae</name>
    <dbReference type="NCBI Taxonomy" id="708197"/>
    <lineage>
        <taxon>Eukaryota</taxon>
        <taxon>Fungi</taxon>
        <taxon>Dikarya</taxon>
        <taxon>Ascomycota</taxon>
        <taxon>Pezizomycotina</taxon>
        <taxon>Sordariomycetes</taxon>
        <taxon>Hypocreomycetidae</taxon>
        <taxon>Glomerellales</taxon>
        <taxon>Glomerellaceae</taxon>
        <taxon>Colletotrichum</taxon>
        <taxon>Colletotrichum spaethianum species complex</taxon>
    </lineage>
</organism>
<sequence>MNPDVPPSSTSLDKLRATAREHVDEAMRTMPLDPEKSLTLNAFLILLHLLAMLVNIAKDFADQAGSDQMGADEVAKLFEKNDFSDASDFDSILKYTKLLKIIPGQLDKYSQDLQNSVDAQGGRSVKDALR</sequence>
<dbReference type="AlphaFoldDB" id="A0A161Y7N6"/>
<reference evidence="2 3" key="1">
    <citation type="submission" date="2015-06" db="EMBL/GenBank/DDBJ databases">
        <title>Survival trade-offs in plant roots during colonization by closely related pathogenic and mutualistic fungi.</title>
        <authorList>
            <person name="Hacquard S."/>
            <person name="Kracher B."/>
            <person name="Hiruma K."/>
            <person name="Weinman A."/>
            <person name="Muench P."/>
            <person name="Garrido Oter R."/>
            <person name="Ver Loren van Themaat E."/>
            <person name="Dallerey J.-F."/>
            <person name="Damm U."/>
            <person name="Henrissat B."/>
            <person name="Lespinet O."/>
            <person name="Thon M."/>
            <person name="Kemen E."/>
            <person name="McHardy A.C."/>
            <person name="Schulze-Lefert P."/>
            <person name="O'Connell R.J."/>
        </authorList>
    </citation>
    <scope>NUCLEOTIDE SEQUENCE [LARGE SCALE GENOMIC DNA]</scope>
    <source>
        <strain evidence="2 3">0861</strain>
    </source>
</reference>
<dbReference type="Proteomes" id="UP000076552">
    <property type="component" value="Unassembled WGS sequence"/>
</dbReference>
<feature type="transmembrane region" description="Helical" evidence="1">
    <location>
        <begin position="38"/>
        <end position="57"/>
    </location>
</feature>
<protein>
    <submittedName>
        <fullName evidence="2">Uncharacterized protein</fullName>
    </submittedName>
</protein>
<keyword evidence="1" id="KW-1133">Transmembrane helix</keyword>
<evidence type="ECO:0000313" key="3">
    <source>
        <dbReference type="Proteomes" id="UP000076552"/>
    </source>
</evidence>
<evidence type="ECO:0000256" key="1">
    <source>
        <dbReference type="SAM" id="Phobius"/>
    </source>
</evidence>
<accession>A0A161Y7N6</accession>
<comment type="caution">
    <text evidence="2">The sequence shown here is derived from an EMBL/GenBank/DDBJ whole genome shotgun (WGS) entry which is preliminary data.</text>
</comment>
<evidence type="ECO:0000313" key="2">
    <source>
        <dbReference type="EMBL" id="KZL67857.1"/>
    </source>
</evidence>
<gene>
    <name evidence="2" type="ORF">CT0861_00862</name>
</gene>
<keyword evidence="1" id="KW-0812">Transmembrane</keyword>
<name>A0A161Y7N6_9PEZI</name>